<keyword evidence="8" id="KW-1185">Reference proteome</keyword>
<dbReference type="InterPro" id="IPR039425">
    <property type="entry name" value="RNA_pol_sigma-70-like"/>
</dbReference>
<keyword evidence="4" id="KW-0804">Transcription</keyword>
<evidence type="ECO:0000313" key="8">
    <source>
        <dbReference type="Proteomes" id="UP000542125"/>
    </source>
</evidence>
<name>A0A7Y9IPX5_9BURK</name>
<dbReference type="NCBIfam" id="TIGR02937">
    <property type="entry name" value="sigma70-ECF"/>
    <property type="match status" value="1"/>
</dbReference>
<evidence type="ECO:0000259" key="6">
    <source>
        <dbReference type="Pfam" id="PF08281"/>
    </source>
</evidence>
<evidence type="ECO:0000313" key="7">
    <source>
        <dbReference type="EMBL" id="NYE80892.1"/>
    </source>
</evidence>
<gene>
    <name evidence="7" type="ORF">FHW18_000163</name>
</gene>
<evidence type="ECO:0000256" key="4">
    <source>
        <dbReference type="ARBA" id="ARBA00023163"/>
    </source>
</evidence>
<dbReference type="InterPro" id="IPR013325">
    <property type="entry name" value="RNA_pol_sigma_r2"/>
</dbReference>
<dbReference type="CDD" id="cd06171">
    <property type="entry name" value="Sigma70_r4"/>
    <property type="match status" value="1"/>
</dbReference>
<reference evidence="7 8" key="1">
    <citation type="submission" date="2020-07" db="EMBL/GenBank/DDBJ databases">
        <title>Genomic Encyclopedia of Type Strains, Phase IV (KMG-V): Genome sequencing to study the core and pangenomes of soil and plant-associated prokaryotes.</title>
        <authorList>
            <person name="Whitman W."/>
        </authorList>
    </citation>
    <scope>NUCLEOTIDE SEQUENCE [LARGE SCALE GENOMIC DNA]</scope>
    <source>
        <strain evidence="7 8">SAS40</strain>
    </source>
</reference>
<dbReference type="InterPro" id="IPR014284">
    <property type="entry name" value="RNA_pol_sigma-70_dom"/>
</dbReference>
<proteinExistence type="inferred from homology"/>
<accession>A0A7Y9IPX5</accession>
<feature type="domain" description="RNA polymerase sigma factor 70 region 4 type 2" evidence="6">
    <location>
        <begin position="127"/>
        <end position="178"/>
    </location>
</feature>
<dbReference type="SUPFAM" id="SSF88946">
    <property type="entry name" value="Sigma2 domain of RNA polymerase sigma factors"/>
    <property type="match status" value="1"/>
</dbReference>
<dbReference type="Gene3D" id="1.10.10.10">
    <property type="entry name" value="Winged helix-like DNA-binding domain superfamily/Winged helix DNA-binding domain"/>
    <property type="match status" value="1"/>
</dbReference>
<dbReference type="InterPro" id="IPR036388">
    <property type="entry name" value="WH-like_DNA-bd_sf"/>
</dbReference>
<organism evidence="7 8">
    <name type="scientific">Pigmentiphaga litoralis</name>
    <dbReference type="NCBI Taxonomy" id="516702"/>
    <lineage>
        <taxon>Bacteria</taxon>
        <taxon>Pseudomonadati</taxon>
        <taxon>Pseudomonadota</taxon>
        <taxon>Betaproteobacteria</taxon>
        <taxon>Burkholderiales</taxon>
        <taxon>Alcaligenaceae</taxon>
        <taxon>Pigmentiphaga</taxon>
    </lineage>
</organism>
<evidence type="ECO:0000256" key="3">
    <source>
        <dbReference type="ARBA" id="ARBA00023082"/>
    </source>
</evidence>
<keyword evidence="3" id="KW-0731">Sigma factor</keyword>
<evidence type="ECO:0000256" key="2">
    <source>
        <dbReference type="ARBA" id="ARBA00023015"/>
    </source>
</evidence>
<dbReference type="InterPro" id="IPR013324">
    <property type="entry name" value="RNA_pol_sigma_r3/r4-like"/>
</dbReference>
<evidence type="ECO:0000259" key="5">
    <source>
        <dbReference type="Pfam" id="PF04542"/>
    </source>
</evidence>
<dbReference type="GO" id="GO:0006352">
    <property type="term" value="P:DNA-templated transcription initiation"/>
    <property type="evidence" value="ECO:0007669"/>
    <property type="project" value="InterPro"/>
</dbReference>
<dbReference type="GO" id="GO:0003677">
    <property type="term" value="F:DNA binding"/>
    <property type="evidence" value="ECO:0007669"/>
    <property type="project" value="InterPro"/>
</dbReference>
<dbReference type="EMBL" id="JACBYR010000001">
    <property type="protein sequence ID" value="NYE80892.1"/>
    <property type="molecule type" value="Genomic_DNA"/>
</dbReference>
<dbReference type="RefSeq" id="WP_179582405.1">
    <property type="nucleotide sequence ID" value="NZ_JACBYR010000001.1"/>
</dbReference>
<sequence>MPPSANSDIDFDYESALAACARGERFALRAIYMRESRRLLGVATRLVRRRELAEEVLQDAFLQIWEKASTFDPSLGSGRGWIYSVVRYRALNEIRKDARMDVTEDETLHYLADQQQPVEQEGLDTDAFAECMKHLDEKRQQSIVLAFVDGYSHEQIAETLNTPLGTIKSWIRRGLTALKECMS</sequence>
<dbReference type="InterPro" id="IPR013249">
    <property type="entry name" value="RNA_pol_sigma70_r4_t2"/>
</dbReference>
<comment type="similarity">
    <text evidence="1">Belongs to the sigma-70 factor family. ECF subfamily.</text>
</comment>
<dbReference type="AlphaFoldDB" id="A0A7Y9IPX5"/>
<evidence type="ECO:0000256" key="1">
    <source>
        <dbReference type="ARBA" id="ARBA00010641"/>
    </source>
</evidence>
<dbReference type="Pfam" id="PF04542">
    <property type="entry name" value="Sigma70_r2"/>
    <property type="match status" value="1"/>
</dbReference>
<feature type="domain" description="RNA polymerase sigma-70 region 2" evidence="5">
    <location>
        <begin position="32"/>
        <end position="99"/>
    </location>
</feature>
<dbReference type="PANTHER" id="PTHR43133:SF62">
    <property type="entry name" value="RNA POLYMERASE SIGMA FACTOR SIGZ"/>
    <property type="match status" value="1"/>
</dbReference>
<dbReference type="InterPro" id="IPR007627">
    <property type="entry name" value="RNA_pol_sigma70_r2"/>
</dbReference>
<comment type="caution">
    <text evidence="7">The sequence shown here is derived from an EMBL/GenBank/DDBJ whole genome shotgun (WGS) entry which is preliminary data.</text>
</comment>
<dbReference type="Proteomes" id="UP000542125">
    <property type="component" value="Unassembled WGS sequence"/>
</dbReference>
<dbReference type="Gene3D" id="1.10.1740.10">
    <property type="match status" value="1"/>
</dbReference>
<keyword evidence="2" id="KW-0805">Transcription regulation</keyword>
<dbReference type="GO" id="GO:0016987">
    <property type="term" value="F:sigma factor activity"/>
    <property type="evidence" value="ECO:0007669"/>
    <property type="project" value="UniProtKB-KW"/>
</dbReference>
<dbReference type="SUPFAM" id="SSF88659">
    <property type="entry name" value="Sigma3 and sigma4 domains of RNA polymerase sigma factors"/>
    <property type="match status" value="1"/>
</dbReference>
<protein>
    <submittedName>
        <fullName evidence="7">RNA polymerase sigma-70 factor (ECF subfamily)</fullName>
    </submittedName>
</protein>
<dbReference type="PANTHER" id="PTHR43133">
    <property type="entry name" value="RNA POLYMERASE ECF-TYPE SIGMA FACTO"/>
    <property type="match status" value="1"/>
</dbReference>
<dbReference type="Pfam" id="PF08281">
    <property type="entry name" value="Sigma70_r4_2"/>
    <property type="match status" value="1"/>
</dbReference>